<evidence type="ECO:0000313" key="3">
    <source>
        <dbReference type="Proteomes" id="UP001152803"/>
    </source>
</evidence>
<dbReference type="PANTHER" id="PTHR31958">
    <property type="entry name" value="COILED-COIL DOMAIN-CONTAINING PROTEIN 127"/>
    <property type="match status" value="1"/>
</dbReference>
<feature type="coiled-coil region" evidence="1">
    <location>
        <begin position="77"/>
        <end position="104"/>
    </location>
</feature>
<evidence type="ECO:0008006" key="4">
    <source>
        <dbReference type="Google" id="ProtNLM"/>
    </source>
</evidence>
<keyword evidence="3" id="KW-1185">Reference proteome</keyword>
<comment type="caution">
    <text evidence="2">The sequence shown here is derived from an EMBL/GenBank/DDBJ whole genome shotgun (WGS) entry which is preliminary data.</text>
</comment>
<dbReference type="InterPro" id="IPR034607">
    <property type="entry name" value="CCDC127"/>
</dbReference>
<dbReference type="PANTHER" id="PTHR31958:SF2">
    <property type="entry name" value="COILED-COIL DOMAIN-CONTAINING PROTEIN 127"/>
    <property type="match status" value="1"/>
</dbReference>
<evidence type="ECO:0000313" key="2">
    <source>
        <dbReference type="EMBL" id="KAJ8288478.1"/>
    </source>
</evidence>
<sequence>MNNFNDPPEWDFRPGRRGDGDSNKWNYALLIPVLGLAAFHRIWTKVSQKEIGEAKAGFDRDLKAVSGDLETTYREAVKETCRVAARAELELEKEQQRAQGYKQALHSQGQQLLEERRWLWEERQALEEEKRQAARYGLAAALLDDALERERGRRVDAAAVLSEFEAGLVERQSAFCNAFLPRRWRQEMERDLLIRAAKEPLAAELNMESDLKDIFRNDRHCDMSGDKRKNGSLMWAYLRFWQLQVTLQTHQRAQACLLGVKPNQK</sequence>
<gene>
    <name evidence="2" type="ORF">COCON_G00011370</name>
</gene>
<dbReference type="AlphaFoldDB" id="A0A9Q1I976"/>
<reference evidence="2" key="1">
    <citation type="journal article" date="2023" name="Science">
        <title>Genome structures resolve the early diversification of teleost fishes.</title>
        <authorList>
            <person name="Parey E."/>
            <person name="Louis A."/>
            <person name="Montfort J."/>
            <person name="Bouchez O."/>
            <person name="Roques C."/>
            <person name="Iampietro C."/>
            <person name="Lluch J."/>
            <person name="Castinel A."/>
            <person name="Donnadieu C."/>
            <person name="Desvignes T."/>
            <person name="Floi Bucao C."/>
            <person name="Jouanno E."/>
            <person name="Wen M."/>
            <person name="Mejri S."/>
            <person name="Dirks R."/>
            <person name="Jansen H."/>
            <person name="Henkel C."/>
            <person name="Chen W.J."/>
            <person name="Zahm M."/>
            <person name="Cabau C."/>
            <person name="Klopp C."/>
            <person name="Thompson A.W."/>
            <person name="Robinson-Rechavi M."/>
            <person name="Braasch I."/>
            <person name="Lecointre G."/>
            <person name="Bobe J."/>
            <person name="Postlethwait J.H."/>
            <person name="Berthelot C."/>
            <person name="Roest Crollius H."/>
            <person name="Guiguen Y."/>
        </authorList>
    </citation>
    <scope>NUCLEOTIDE SEQUENCE</scope>
    <source>
        <strain evidence="2">Concon-B</strain>
    </source>
</reference>
<protein>
    <recommendedName>
        <fullName evidence="4">Coiled-coil domain-containing protein 127</fullName>
    </recommendedName>
</protein>
<evidence type="ECO:0000256" key="1">
    <source>
        <dbReference type="SAM" id="Coils"/>
    </source>
</evidence>
<proteinExistence type="predicted"/>
<accession>A0A9Q1I976</accession>
<dbReference type="EMBL" id="JAFJMO010000001">
    <property type="protein sequence ID" value="KAJ8288478.1"/>
    <property type="molecule type" value="Genomic_DNA"/>
</dbReference>
<organism evidence="2 3">
    <name type="scientific">Conger conger</name>
    <name type="common">Conger eel</name>
    <name type="synonym">Muraena conger</name>
    <dbReference type="NCBI Taxonomy" id="82655"/>
    <lineage>
        <taxon>Eukaryota</taxon>
        <taxon>Metazoa</taxon>
        <taxon>Chordata</taxon>
        <taxon>Craniata</taxon>
        <taxon>Vertebrata</taxon>
        <taxon>Euteleostomi</taxon>
        <taxon>Actinopterygii</taxon>
        <taxon>Neopterygii</taxon>
        <taxon>Teleostei</taxon>
        <taxon>Anguilliformes</taxon>
        <taxon>Congridae</taxon>
        <taxon>Conger</taxon>
    </lineage>
</organism>
<name>A0A9Q1I976_CONCO</name>
<keyword evidence="1" id="KW-0175">Coiled coil</keyword>
<dbReference type="OrthoDB" id="10064762at2759"/>
<dbReference type="Proteomes" id="UP001152803">
    <property type="component" value="Unassembled WGS sequence"/>
</dbReference>